<keyword evidence="7 10" id="KW-1133">Transmembrane helix</keyword>
<comment type="subcellular location">
    <subcellularLocation>
        <location evidence="1">Cell membrane</location>
        <topology evidence="1">Multi-pass membrane protein</topology>
    </subcellularLocation>
</comment>
<evidence type="ECO:0000256" key="2">
    <source>
        <dbReference type="ARBA" id="ARBA00022448"/>
    </source>
</evidence>
<dbReference type="PROSITE" id="PS00211">
    <property type="entry name" value="ABC_TRANSPORTER_1"/>
    <property type="match status" value="1"/>
</dbReference>
<evidence type="ECO:0000256" key="8">
    <source>
        <dbReference type="ARBA" id="ARBA00023136"/>
    </source>
</evidence>
<dbReference type="Gene3D" id="1.20.1560.10">
    <property type="entry name" value="ABC transporter type 1, transmembrane domain"/>
    <property type="match status" value="1"/>
</dbReference>
<dbReference type="InterPro" id="IPR036640">
    <property type="entry name" value="ABC1_TM_sf"/>
</dbReference>
<protein>
    <submittedName>
        <fullName evidence="13">ATP-binding cassette domain-containing protein</fullName>
    </submittedName>
</protein>
<evidence type="ECO:0000256" key="3">
    <source>
        <dbReference type="ARBA" id="ARBA00022475"/>
    </source>
</evidence>
<keyword evidence="8 10" id="KW-0472">Membrane</keyword>
<accession>A0A6P1NST8</accession>
<dbReference type="Proteomes" id="UP000464186">
    <property type="component" value="Chromosome"/>
</dbReference>
<dbReference type="FunFam" id="3.40.50.300:FF:000299">
    <property type="entry name" value="ABC transporter ATP-binding protein/permease"/>
    <property type="match status" value="1"/>
</dbReference>
<dbReference type="GO" id="GO:0005524">
    <property type="term" value="F:ATP binding"/>
    <property type="evidence" value="ECO:0007669"/>
    <property type="project" value="UniProtKB-KW"/>
</dbReference>
<dbReference type="PANTHER" id="PTHR43394">
    <property type="entry name" value="ATP-DEPENDENT PERMEASE MDL1, MITOCHONDRIAL"/>
    <property type="match status" value="1"/>
</dbReference>
<evidence type="ECO:0000313" key="13">
    <source>
        <dbReference type="EMBL" id="QHK21664.1"/>
    </source>
</evidence>
<dbReference type="GO" id="GO:0015421">
    <property type="term" value="F:ABC-type oligopeptide transporter activity"/>
    <property type="evidence" value="ECO:0007669"/>
    <property type="project" value="TreeGrafter"/>
</dbReference>
<reference evidence="13 14" key="1">
    <citation type="submission" date="2020-01" db="EMBL/GenBank/DDBJ databases">
        <title>Pseudarthrobacter psychrotolerans sp. nov., isolated from antarctic soil.</title>
        <authorList>
            <person name="Shin Y."/>
            <person name="Park W."/>
        </authorList>
    </citation>
    <scope>NUCLEOTIDE SEQUENCE [LARGE SCALE GENOMIC DNA]</scope>
    <source>
        <strain evidence="13 14">YJ56</strain>
    </source>
</reference>
<dbReference type="PROSITE" id="PS50929">
    <property type="entry name" value="ABC_TM1F"/>
    <property type="match status" value="1"/>
</dbReference>
<sequence length="637" mass="68110">MSMERVAWGSLYNITRAKSGSKPFSKATLKRVLGFARPYRGKLIAFVGLSIVLAFLAVATPVLAGQVVNTIVAKGGADEVIRLAVLIAVVAVAEAGLGLVSRWLSSMIGEGVIVDLRTRVFDHVQKMPIAFFTRTRTGALVSRLNNDVIGAQSAFAGTLSGVVSNVVALILTLIVMLGTSWQVTVLAMILLPIFLIPARRMGSRLADLRREAADHNAAMGTQMTERFSAPGATLVKLFGRPDEESREFAVRAGRVRDIGVRTAMLQFTFVTALTLVSALALALVYGLGGWLAIGGQLAAGDVVVLALLLTRLYAPLTALSNARVEIMSALVSFERVFEILDLKPLIQQKPDAVAIPPGHVSVEFDDVRFAYPSADKVSLASLEEVSTLDTRGGEEVLHGISFRVEPGQTVALVGSSGAGKSTIAQLLSRLYDVDSGAVRLGGTLPGSGLDVRDATFDSLRDTLGMVTQDGHLFHESIASNLRLARPDATEEDMWDAIRQARLETMIRSLPDGLDTVVGERGYRLSGGERQRLTIARLLISQPRVVILDEATAALDSTNEAAVQAALGAALEGRTAVVIAHRLSTIRAADVILVVEDGQIVERGNHTELLAVEGRYAELYRTQFAEATAVAEEAVPEF</sequence>
<evidence type="ECO:0000256" key="1">
    <source>
        <dbReference type="ARBA" id="ARBA00004651"/>
    </source>
</evidence>
<proteinExistence type="inferred from homology"/>
<evidence type="ECO:0000256" key="7">
    <source>
        <dbReference type="ARBA" id="ARBA00022989"/>
    </source>
</evidence>
<dbReference type="SMART" id="SM00382">
    <property type="entry name" value="AAA"/>
    <property type="match status" value="1"/>
</dbReference>
<dbReference type="InterPro" id="IPR017871">
    <property type="entry name" value="ABC_transporter-like_CS"/>
</dbReference>
<dbReference type="InterPro" id="IPR003593">
    <property type="entry name" value="AAA+_ATPase"/>
</dbReference>
<dbReference type="Pfam" id="PF00664">
    <property type="entry name" value="ABC_membrane"/>
    <property type="match status" value="1"/>
</dbReference>
<feature type="transmembrane region" description="Helical" evidence="10">
    <location>
        <begin position="80"/>
        <end position="100"/>
    </location>
</feature>
<dbReference type="EMBL" id="CP047898">
    <property type="protein sequence ID" value="QHK21664.1"/>
    <property type="molecule type" value="Genomic_DNA"/>
</dbReference>
<evidence type="ECO:0000256" key="10">
    <source>
        <dbReference type="SAM" id="Phobius"/>
    </source>
</evidence>
<dbReference type="InterPro" id="IPR027417">
    <property type="entry name" value="P-loop_NTPase"/>
</dbReference>
<dbReference type="Pfam" id="PF00005">
    <property type="entry name" value="ABC_tran"/>
    <property type="match status" value="1"/>
</dbReference>
<dbReference type="SUPFAM" id="SSF52540">
    <property type="entry name" value="P-loop containing nucleoside triphosphate hydrolases"/>
    <property type="match status" value="1"/>
</dbReference>
<evidence type="ECO:0000313" key="14">
    <source>
        <dbReference type="Proteomes" id="UP000464186"/>
    </source>
</evidence>
<dbReference type="SUPFAM" id="SSF90123">
    <property type="entry name" value="ABC transporter transmembrane region"/>
    <property type="match status" value="1"/>
</dbReference>
<dbReference type="PROSITE" id="PS50893">
    <property type="entry name" value="ABC_TRANSPORTER_2"/>
    <property type="match status" value="1"/>
</dbReference>
<organism evidence="13 14">
    <name type="scientific">Pseudarthrobacter psychrotolerans</name>
    <dbReference type="NCBI Taxonomy" id="2697569"/>
    <lineage>
        <taxon>Bacteria</taxon>
        <taxon>Bacillati</taxon>
        <taxon>Actinomycetota</taxon>
        <taxon>Actinomycetes</taxon>
        <taxon>Micrococcales</taxon>
        <taxon>Micrococcaceae</taxon>
        <taxon>Pseudarthrobacter</taxon>
    </lineage>
</organism>
<keyword evidence="4 10" id="KW-0812">Transmembrane</keyword>
<dbReference type="Gene3D" id="3.40.50.300">
    <property type="entry name" value="P-loop containing nucleotide triphosphate hydrolases"/>
    <property type="match status" value="1"/>
</dbReference>
<feature type="transmembrane region" description="Helical" evidence="10">
    <location>
        <begin position="264"/>
        <end position="287"/>
    </location>
</feature>
<dbReference type="CDD" id="cd18550">
    <property type="entry name" value="ABC_6TM_exporter_like"/>
    <property type="match status" value="1"/>
</dbReference>
<evidence type="ECO:0000259" key="12">
    <source>
        <dbReference type="PROSITE" id="PS50929"/>
    </source>
</evidence>
<keyword evidence="2" id="KW-0813">Transport</keyword>
<feature type="transmembrane region" description="Helical" evidence="10">
    <location>
        <begin position="181"/>
        <end position="198"/>
    </location>
</feature>
<evidence type="ECO:0000259" key="11">
    <source>
        <dbReference type="PROSITE" id="PS50893"/>
    </source>
</evidence>
<keyword evidence="3" id="KW-1003">Cell membrane</keyword>
<dbReference type="InterPro" id="IPR011527">
    <property type="entry name" value="ABC1_TM_dom"/>
</dbReference>
<keyword evidence="6 13" id="KW-0067">ATP-binding</keyword>
<feature type="domain" description="ABC transporter" evidence="11">
    <location>
        <begin position="380"/>
        <end position="621"/>
    </location>
</feature>
<dbReference type="GO" id="GO:0016887">
    <property type="term" value="F:ATP hydrolysis activity"/>
    <property type="evidence" value="ECO:0007669"/>
    <property type="project" value="InterPro"/>
</dbReference>
<feature type="transmembrane region" description="Helical" evidence="10">
    <location>
        <begin position="153"/>
        <end position="175"/>
    </location>
</feature>
<dbReference type="AlphaFoldDB" id="A0A6P1NST8"/>
<comment type="similarity">
    <text evidence="9">Belongs to the ABC transporter superfamily. Lipid exporter (TC 3.A.1.106) family.</text>
</comment>
<evidence type="ECO:0000256" key="9">
    <source>
        <dbReference type="ARBA" id="ARBA00061644"/>
    </source>
</evidence>
<gene>
    <name evidence="13" type="ORF">GU243_20450</name>
</gene>
<feature type="domain" description="ABC transmembrane type-1" evidence="12">
    <location>
        <begin position="44"/>
        <end position="328"/>
    </location>
</feature>
<keyword evidence="5" id="KW-0547">Nucleotide-binding</keyword>
<dbReference type="KEGG" id="psey:GU243_20450"/>
<evidence type="ECO:0000256" key="5">
    <source>
        <dbReference type="ARBA" id="ARBA00022741"/>
    </source>
</evidence>
<evidence type="ECO:0000256" key="6">
    <source>
        <dbReference type="ARBA" id="ARBA00022840"/>
    </source>
</evidence>
<name>A0A6P1NST8_9MICC</name>
<dbReference type="InterPro" id="IPR039421">
    <property type="entry name" value="Type_1_exporter"/>
</dbReference>
<dbReference type="PANTHER" id="PTHR43394:SF1">
    <property type="entry name" value="ATP-BINDING CASSETTE SUB-FAMILY B MEMBER 10, MITOCHONDRIAL"/>
    <property type="match status" value="1"/>
</dbReference>
<evidence type="ECO:0000256" key="4">
    <source>
        <dbReference type="ARBA" id="ARBA00022692"/>
    </source>
</evidence>
<keyword evidence="14" id="KW-1185">Reference proteome</keyword>
<dbReference type="InterPro" id="IPR003439">
    <property type="entry name" value="ABC_transporter-like_ATP-bd"/>
</dbReference>
<dbReference type="GO" id="GO:0005886">
    <property type="term" value="C:plasma membrane"/>
    <property type="evidence" value="ECO:0007669"/>
    <property type="project" value="UniProtKB-SubCell"/>
</dbReference>